<gene>
    <name evidence="1" type="ORF">ACEN37_01490</name>
</gene>
<accession>A0ABW8UHL1</accession>
<evidence type="ECO:0000313" key="1">
    <source>
        <dbReference type="EMBL" id="MFL2101919.1"/>
    </source>
</evidence>
<name>A0ABW8UHL1_9LACT</name>
<organism evidence="1 2">
    <name type="scientific">Marinilactibacillus psychrotolerans</name>
    <dbReference type="NCBI Taxonomy" id="191770"/>
    <lineage>
        <taxon>Bacteria</taxon>
        <taxon>Bacillati</taxon>
        <taxon>Bacillota</taxon>
        <taxon>Bacilli</taxon>
        <taxon>Lactobacillales</taxon>
        <taxon>Carnobacteriaceae</taxon>
        <taxon>Marinilactibacillus</taxon>
    </lineage>
</organism>
<protein>
    <submittedName>
        <fullName evidence="1">Sacsin N-terminal ATP-binding-like domain-containing protein</fullName>
    </submittedName>
</protein>
<comment type="caution">
    <text evidence="1">The sequence shown here is derived from an EMBL/GenBank/DDBJ whole genome shotgun (WGS) entry which is preliminary data.</text>
</comment>
<dbReference type="InterPro" id="IPR036890">
    <property type="entry name" value="HATPase_C_sf"/>
</dbReference>
<dbReference type="Proteomes" id="UP001625374">
    <property type="component" value="Unassembled WGS sequence"/>
</dbReference>
<evidence type="ECO:0000313" key="2">
    <source>
        <dbReference type="Proteomes" id="UP001625374"/>
    </source>
</evidence>
<reference evidence="1 2" key="1">
    <citation type="submission" date="2024-08" db="EMBL/GenBank/DDBJ databases">
        <authorList>
            <person name="Arias E."/>
        </authorList>
    </citation>
    <scope>NUCLEOTIDE SEQUENCE [LARGE SCALE GENOMIC DNA]</scope>
    <source>
        <strain evidence="1 2">FAM 24106</strain>
    </source>
</reference>
<sequence length="807" mass="93845">MSKDYNERLANIAITSSTSKIKKEFDSIFEGSEEKNNKNRRRWIWELIQNASDCTPKGATINIDLEIGNTEITFSHDGIPFTYNNLQDLITQVSTKEEFEEELTGKFGTGFMSTFLLSRIVRIEGTFTRNNGTSTNMNFTIDRSKRDYKGIKEQTIKMLDELDCLDNSSHKEQAVNKTKFTYNIEENSQESKEAVKKGGEDLSTVIPYLLVFNKNIQSISINGIRYEKGISKDSSRDNDQTLIQVKMIDKEEEKSTYVLTLRNNNVQVACPVEWKKDLNLLLFEEISDNIPKLFCDFPLIGSEDFAFPIIINSNLFGVTEDRDAIREGNEQNRTLLKEAISLYKDLIDICSNNIFTRNEFNICLFKKKHYKEIQEYCYDQITKYISRSPLIPINNSNNNYERKAYLNESGDIQIHIPTTKKENNSTAFWKIFSEGVFLDIPTEETFLGWKKVFNGNYQLNSLNGLFEHKTITDFNSSFASEEKIYKWLNRFYSLWIDDEGINEVIKSVFVPTQHQCFNHFKNVFYDDGIREDLKKILFELKPSCEKQLLNQCIESFNIYFEENASESQNTESCAKLIDNEVNRILVDETSGILERTREVQVTFNQLNDFFLKEPSLSEINFPKVFPKRMLVSSTTETLRRMEIAEKVERNGINLDEYLNNHQKIKDILESSDLNTEEMLNRLKHVVTPTPEMRGFVEKLLRRSVENVYNHLKKSKKYIIPSTLNEWKESSHTRTIFPAKKDGKDLIIVIRPTDNDQIIFYGEEELEALDSSDYELWTDNGKDHNCKEITLGELLKTTGITRIPLNKI</sequence>
<dbReference type="RefSeq" id="WP_407142239.1">
    <property type="nucleotide sequence ID" value="NZ_JBGQQI010000011.1"/>
</dbReference>
<dbReference type="NCBIfam" id="NF047352">
    <property type="entry name" value="P_loop_sacsin"/>
    <property type="match status" value="1"/>
</dbReference>
<dbReference type="EMBL" id="JBGQQK010000003">
    <property type="protein sequence ID" value="MFL2101919.1"/>
    <property type="molecule type" value="Genomic_DNA"/>
</dbReference>
<dbReference type="SUPFAM" id="SSF55874">
    <property type="entry name" value="ATPase domain of HSP90 chaperone/DNA topoisomerase II/histidine kinase"/>
    <property type="match status" value="1"/>
</dbReference>
<dbReference type="Gene3D" id="3.30.565.10">
    <property type="entry name" value="Histidine kinase-like ATPase, C-terminal domain"/>
    <property type="match status" value="1"/>
</dbReference>
<proteinExistence type="predicted"/>
<keyword evidence="2" id="KW-1185">Reference proteome</keyword>